<name>A0A388T6D7_9ACTN</name>
<sequence length="158" mass="17245">MADTAALNEITVTRVLDAPRAAVYRAWTEPGQFARWWGPRGFTTDPSTVELDVRVGGTWKATMAAEGIGEFPFTGVYREVVPDERLVFTLVDPNDENVAARAERGEAEELTTVTFADHEGGTKLSFQQVGQVEPEKTAEVEAGWNSFLDCLADHLAGA</sequence>
<dbReference type="Pfam" id="PF08327">
    <property type="entry name" value="AHSA1"/>
    <property type="match status" value="1"/>
</dbReference>
<comment type="caution">
    <text evidence="3">The sequence shown here is derived from an EMBL/GenBank/DDBJ whole genome shotgun (WGS) entry which is preliminary data.</text>
</comment>
<evidence type="ECO:0000313" key="4">
    <source>
        <dbReference type="Proteomes" id="UP000265354"/>
    </source>
</evidence>
<dbReference type="SUPFAM" id="SSF55961">
    <property type="entry name" value="Bet v1-like"/>
    <property type="match status" value="1"/>
</dbReference>
<feature type="domain" description="Activator of Hsp90 ATPase homologue 1/2-like C-terminal" evidence="2">
    <location>
        <begin position="17"/>
        <end position="155"/>
    </location>
</feature>
<gene>
    <name evidence="3" type="ORF">SSP531S_50250</name>
</gene>
<dbReference type="AlphaFoldDB" id="A0A388T6D7"/>
<dbReference type="EMBL" id="BGZL01000019">
    <property type="protein sequence ID" value="GBQ03550.1"/>
    <property type="molecule type" value="Genomic_DNA"/>
</dbReference>
<proteinExistence type="inferred from homology"/>
<reference evidence="3 4" key="1">
    <citation type="submission" date="2018-07" db="EMBL/GenBank/DDBJ databases">
        <title>Whole Genome Shotgun Sequence of Streptomyces spongiicola strain 531S.</title>
        <authorList>
            <person name="Dohra H."/>
            <person name="Kodani S."/>
        </authorList>
    </citation>
    <scope>NUCLEOTIDE SEQUENCE [LARGE SCALE GENOMIC DNA]</scope>
    <source>
        <strain evidence="3 4">531S</strain>
    </source>
</reference>
<comment type="similarity">
    <text evidence="1">Belongs to the AHA1 family.</text>
</comment>
<dbReference type="InterPro" id="IPR013538">
    <property type="entry name" value="ASHA1/2-like_C"/>
</dbReference>
<evidence type="ECO:0000313" key="3">
    <source>
        <dbReference type="EMBL" id="GBQ03550.1"/>
    </source>
</evidence>
<dbReference type="Gene3D" id="3.30.530.20">
    <property type="match status" value="1"/>
</dbReference>
<protein>
    <submittedName>
        <fullName evidence="3">SRPBCC domain-containing protein</fullName>
    </submittedName>
</protein>
<dbReference type="Proteomes" id="UP000265354">
    <property type="component" value="Unassembled WGS sequence"/>
</dbReference>
<dbReference type="InterPro" id="IPR023393">
    <property type="entry name" value="START-like_dom_sf"/>
</dbReference>
<evidence type="ECO:0000256" key="1">
    <source>
        <dbReference type="ARBA" id="ARBA00006817"/>
    </source>
</evidence>
<evidence type="ECO:0000259" key="2">
    <source>
        <dbReference type="Pfam" id="PF08327"/>
    </source>
</evidence>
<accession>A0A388T6D7</accession>
<organism evidence="3 4">
    <name type="scientific">Streptomyces spongiicola</name>
    <dbReference type="NCBI Taxonomy" id="1690221"/>
    <lineage>
        <taxon>Bacteria</taxon>
        <taxon>Bacillati</taxon>
        <taxon>Actinomycetota</taxon>
        <taxon>Actinomycetes</taxon>
        <taxon>Kitasatosporales</taxon>
        <taxon>Streptomycetaceae</taxon>
        <taxon>Streptomyces</taxon>
    </lineage>
</organism>